<dbReference type="EMBL" id="CM003375">
    <property type="protein sequence ID" value="KOM43111.1"/>
    <property type="molecule type" value="Genomic_DNA"/>
</dbReference>
<sequence>MDIRGAFVHPGGVVTGILISCHPRLVRSVQSTPKDEDLLPFPRMTKTNDRKEGRTYQSSFSKRTVLLEALDIVSPSMVPEHWRIRAFHYRFPLPVLTQLGVRQLASVSGVSGATVASCVAEVSRSVIATWTPPSTRHFRGLTEDNVQF</sequence>
<evidence type="ECO:0000313" key="2">
    <source>
        <dbReference type="Proteomes" id="UP000053144"/>
    </source>
</evidence>
<dbReference type="Proteomes" id="UP000053144">
    <property type="component" value="Chromosome 5"/>
</dbReference>
<accession>A0A0L9UK98</accession>
<dbReference type="PROSITE" id="PS51257">
    <property type="entry name" value="PROKAR_LIPOPROTEIN"/>
    <property type="match status" value="1"/>
</dbReference>
<dbReference type="Gramene" id="KOM43111">
    <property type="protein sequence ID" value="KOM43111"/>
    <property type="gene ID" value="LR48_Vigan05g071500"/>
</dbReference>
<name>A0A0L9UK98_PHAAN</name>
<protein>
    <submittedName>
        <fullName evidence="1">Uncharacterized protein</fullName>
    </submittedName>
</protein>
<dbReference type="AlphaFoldDB" id="A0A0L9UK98"/>
<gene>
    <name evidence="1" type="ORF">LR48_Vigan05g071500</name>
</gene>
<evidence type="ECO:0000313" key="1">
    <source>
        <dbReference type="EMBL" id="KOM43111.1"/>
    </source>
</evidence>
<reference evidence="2" key="1">
    <citation type="journal article" date="2015" name="Proc. Natl. Acad. Sci. U.S.A.">
        <title>Genome sequencing of adzuki bean (Vigna angularis) provides insight into high starch and low fat accumulation and domestication.</title>
        <authorList>
            <person name="Yang K."/>
            <person name="Tian Z."/>
            <person name="Chen C."/>
            <person name="Luo L."/>
            <person name="Zhao B."/>
            <person name="Wang Z."/>
            <person name="Yu L."/>
            <person name="Li Y."/>
            <person name="Sun Y."/>
            <person name="Li W."/>
            <person name="Chen Y."/>
            <person name="Li Y."/>
            <person name="Zhang Y."/>
            <person name="Ai D."/>
            <person name="Zhao J."/>
            <person name="Shang C."/>
            <person name="Ma Y."/>
            <person name="Wu B."/>
            <person name="Wang M."/>
            <person name="Gao L."/>
            <person name="Sun D."/>
            <person name="Zhang P."/>
            <person name="Guo F."/>
            <person name="Wang W."/>
            <person name="Li Y."/>
            <person name="Wang J."/>
            <person name="Varshney R.K."/>
            <person name="Wang J."/>
            <person name="Ling H.Q."/>
            <person name="Wan P."/>
        </authorList>
    </citation>
    <scope>NUCLEOTIDE SEQUENCE</scope>
    <source>
        <strain evidence="2">cv. Jingnong 6</strain>
    </source>
</reference>
<organism evidence="1 2">
    <name type="scientific">Phaseolus angularis</name>
    <name type="common">Azuki bean</name>
    <name type="synonym">Vigna angularis</name>
    <dbReference type="NCBI Taxonomy" id="3914"/>
    <lineage>
        <taxon>Eukaryota</taxon>
        <taxon>Viridiplantae</taxon>
        <taxon>Streptophyta</taxon>
        <taxon>Embryophyta</taxon>
        <taxon>Tracheophyta</taxon>
        <taxon>Spermatophyta</taxon>
        <taxon>Magnoliopsida</taxon>
        <taxon>eudicotyledons</taxon>
        <taxon>Gunneridae</taxon>
        <taxon>Pentapetalae</taxon>
        <taxon>rosids</taxon>
        <taxon>fabids</taxon>
        <taxon>Fabales</taxon>
        <taxon>Fabaceae</taxon>
        <taxon>Papilionoideae</taxon>
        <taxon>50 kb inversion clade</taxon>
        <taxon>NPAAA clade</taxon>
        <taxon>indigoferoid/millettioid clade</taxon>
        <taxon>Phaseoleae</taxon>
        <taxon>Vigna</taxon>
    </lineage>
</organism>
<proteinExistence type="predicted"/>